<accession>A0ABW4L5B0</accession>
<evidence type="ECO:0000256" key="3">
    <source>
        <dbReference type="ARBA" id="ARBA00023163"/>
    </source>
</evidence>
<reference evidence="7" key="1">
    <citation type="journal article" date="2019" name="Int. J. Syst. Evol. Microbiol.">
        <title>The Global Catalogue of Microorganisms (GCM) 10K type strain sequencing project: providing services to taxonomists for standard genome sequencing and annotation.</title>
        <authorList>
            <consortium name="The Broad Institute Genomics Platform"/>
            <consortium name="The Broad Institute Genome Sequencing Center for Infectious Disease"/>
            <person name="Wu L."/>
            <person name="Ma J."/>
        </authorList>
    </citation>
    <scope>NUCLEOTIDE SEQUENCE [LARGE SCALE GENOMIC DNA]</scope>
    <source>
        <strain evidence="7">JCM 17130</strain>
    </source>
</reference>
<dbReference type="PROSITE" id="PS50977">
    <property type="entry name" value="HTH_TETR_2"/>
    <property type="match status" value="1"/>
</dbReference>
<gene>
    <name evidence="6" type="ORF">ACFSE6_09315</name>
</gene>
<evidence type="ECO:0000313" key="6">
    <source>
        <dbReference type="EMBL" id="MFD1718033.1"/>
    </source>
</evidence>
<dbReference type="SUPFAM" id="SSF48498">
    <property type="entry name" value="Tetracyclin repressor-like, C-terminal domain"/>
    <property type="match status" value="1"/>
</dbReference>
<dbReference type="InterPro" id="IPR004111">
    <property type="entry name" value="Repressor_TetR_C"/>
</dbReference>
<sequence>MPTDAAASAREPLSRERVIRAAAALADDEGLRGVTMRRLATDLGVEAMSLYHHVRGKEDVLDGLVEFVVQEVRDEIDRSAAAGGDWRSAVRRRCLAARTVMLRRPWAPGLIRGRSAVPPSVFGLFEDVLGLMVRGGCSYRLGHRAMHALGSMILGFTQELFSPADDGGALVDPDESEAALEAMAATLPYTTAMVASEVHAADDPMLGWCDSQTEFEFTLDLMLDGLERARLTETGGAAAPGTPAQ</sequence>
<dbReference type="PANTHER" id="PTHR30055">
    <property type="entry name" value="HTH-TYPE TRANSCRIPTIONAL REGULATOR RUTR"/>
    <property type="match status" value="1"/>
</dbReference>
<evidence type="ECO:0000256" key="2">
    <source>
        <dbReference type="ARBA" id="ARBA00023125"/>
    </source>
</evidence>
<keyword evidence="1" id="KW-0805">Transcription regulation</keyword>
<comment type="caution">
    <text evidence="6">The sequence shown here is derived from an EMBL/GenBank/DDBJ whole genome shotgun (WGS) entry which is preliminary data.</text>
</comment>
<dbReference type="Proteomes" id="UP001597277">
    <property type="component" value="Unassembled WGS sequence"/>
</dbReference>
<dbReference type="SUPFAM" id="SSF46689">
    <property type="entry name" value="Homeodomain-like"/>
    <property type="match status" value="1"/>
</dbReference>
<evidence type="ECO:0000259" key="5">
    <source>
        <dbReference type="PROSITE" id="PS50977"/>
    </source>
</evidence>
<feature type="domain" description="HTH tetR-type" evidence="5">
    <location>
        <begin position="12"/>
        <end position="72"/>
    </location>
</feature>
<evidence type="ECO:0000313" key="7">
    <source>
        <dbReference type="Proteomes" id="UP001597277"/>
    </source>
</evidence>
<proteinExistence type="predicted"/>
<organism evidence="6 7">
    <name type="scientific">Georgenia deserti</name>
    <dbReference type="NCBI Taxonomy" id="2093781"/>
    <lineage>
        <taxon>Bacteria</taxon>
        <taxon>Bacillati</taxon>
        <taxon>Actinomycetota</taxon>
        <taxon>Actinomycetes</taxon>
        <taxon>Micrococcales</taxon>
        <taxon>Bogoriellaceae</taxon>
        <taxon>Georgenia</taxon>
    </lineage>
</organism>
<evidence type="ECO:0000256" key="4">
    <source>
        <dbReference type="PROSITE-ProRule" id="PRU00335"/>
    </source>
</evidence>
<keyword evidence="2 4" id="KW-0238">DNA-binding</keyword>
<dbReference type="PANTHER" id="PTHR30055:SF151">
    <property type="entry name" value="TRANSCRIPTIONAL REGULATORY PROTEIN"/>
    <property type="match status" value="1"/>
</dbReference>
<dbReference type="InterPro" id="IPR001647">
    <property type="entry name" value="HTH_TetR"/>
</dbReference>
<dbReference type="Pfam" id="PF00440">
    <property type="entry name" value="TetR_N"/>
    <property type="match status" value="1"/>
</dbReference>
<dbReference type="EMBL" id="JBHUEE010000004">
    <property type="protein sequence ID" value="MFD1718033.1"/>
    <property type="molecule type" value="Genomic_DNA"/>
</dbReference>
<dbReference type="Gene3D" id="1.10.10.60">
    <property type="entry name" value="Homeodomain-like"/>
    <property type="match status" value="1"/>
</dbReference>
<keyword evidence="7" id="KW-1185">Reference proteome</keyword>
<name>A0ABW4L5B0_9MICO</name>
<dbReference type="Gene3D" id="1.10.357.10">
    <property type="entry name" value="Tetracycline Repressor, domain 2"/>
    <property type="match status" value="1"/>
</dbReference>
<feature type="DNA-binding region" description="H-T-H motif" evidence="4">
    <location>
        <begin position="35"/>
        <end position="54"/>
    </location>
</feature>
<keyword evidence="3" id="KW-0804">Transcription</keyword>
<dbReference type="InterPro" id="IPR036271">
    <property type="entry name" value="Tet_transcr_reg_TetR-rel_C_sf"/>
</dbReference>
<evidence type="ECO:0000256" key="1">
    <source>
        <dbReference type="ARBA" id="ARBA00023015"/>
    </source>
</evidence>
<dbReference type="RefSeq" id="WP_388005507.1">
    <property type="nucleotide sequence ID" value="NZ_JBHUEE010000004.1"/>
</dbReference>
<dbReference type="Pfam" id="PF02909">
    <property type="entry name" value="TetR_C_1"/>
    <property type="match status" value="1"/>
</dbReference>
<protein>
    <submittedName>
        <fullName evidence="6">TetR/AcrR family transcriptional regulator</fullName>
    </submittedName>
</protein>
<dbReference type="InterPro" id="IPR050109">
    <property type="entry name" value="HTH-type_TetR-like_transc_reg"/>
</dbReference>
<dbReference type="InterPro" id="IPR009057">
    <property type="entry name" value="Homeodomain-like_sf"/>
</dbReference>